<name>A0A644ZHL8_9ZZZZ</name>
<comment type="caution">
    <text evidence="1">The sequence shown here is derived from an EMBL/GenBank/DDBJ whole genome shotgun (WGS) entry which is preliminary data.</text>
</comment>
<proteinExistence type="predicted"/>
<accession>A0A644ZHL8</accession>
<dbReference type="EMBL" id="VSSQ01008970">
    <property type="protein sequence ID" value="MPM40360.1"/>
    <property type="molecule type" value="Genomic_DNA"/>
</dbReference>
<organism evidence="1">
    <name type="scientific">bioreactor metagenome</name>
    <dbReference type="NCBI Taxonomy" id="1076179"/>
    <lineage>
        <taxon>unclassified sequences</taxon>
        <taxon>metagenomes</taxon>
        <taxon>ecological metagenomes</taxon>
    </lineage>
</organism>
<protein>
    <submittedName>
        <fullName evidence="1">Uncharacterized protein</fullName>
    </submittedName>
</protein>
<gene>
    <name evidence="1" type="ORF">SDC9_87000</name>
</gene>
<dbReference type="AlphaFoldDB" id="A0A644ZHL8"/>
<sequence length="212" mass="23812">MLPRHLPKQNTRETADTADMLTGFQAPVFNDRGKAVNQRGVGFPYLSSLLLHQLFQMQLMPIEFHGVLNPPFHRPGLKGLCNNIRRPQIEDPDLALGSMIGGNDNDGDAGQRLICRHLLQHRITVLHRHQQIQQHGGDPFPVPPHQRQSLRAVLRLKDLIFALEQSAKDCAVDLHIIHQQQRIAGLHHRALPTVGIRAQPFPPRSSTVCSPD</sequence>
<evidence type="ECO:0000313" key="1">
    <source>
        <dbReference type="EMBL" id="MPM40360.1"/>
    </source>
</evidence>
<reference evidence="1" key="1">
    <citation type="submission" date="2019-08" db="EMBL/GenBank/DDBJ databases">
        <authorList>
            <person name="Kucharzyk K."/>
            <person name="Murdoch R.W."/>
            <person name="Higgins S."/>
            <person name="Loffler F."/>
        </authorList>
    </citation>
    <scope>NUCLEOTIDE SEQUENCE</scope>
</reference>